<comment type="caution">
    <text evidence="2">The sequence shown here is derived from an EMBL/GenBank/DDBJ whole genome shotgun (WGS) entry which is preliminary data.</text>
</comment>
<feature type="region of interest" description="Disordered" evidence="1">
    <location>
        <begin position="193"/>
        <end position="217"/>
    </location>
</feature>
<evidence type="ECO:0000313" key="2">
    <source>
        <dbReference type="EMBL" id="KAG0561018.1"/>
    </source>
</evidence>
<proteinExistence type="predicted"/>
<dbReference type="PANTHER" id="PTHR33325">
    <property type="entry name" value="ZINC FINGER, CCHC-TYPE-RELATED"/>
    <property type="match status" value="1"/>
</dbReference>
<accession>A0A8T0GTN3</accession>
<evidence type="ECO:0000256" key="1">
    <source>
        <dbReference type="SAM" id="MobiDB-lite"/>
    </source>
</evidence>
<reference evidence="2" key="1">
    <citation type="submission" date="2020-06" db="EMBL/GenBank/DDBJ databases">
        <title>WGS assembly of Ceratodon purpureus strain R40.</title>
        <authorList>
            <person name="Carey S.B."/>
            <person name="Jenkins J."/>
            <person name="Shu S."/>
            <person name="Lovell J.T."/>
            <person name="Sreedasyam A."/>
            <person name="Maumus F."/>
            <person name="Tiley G.P."/>
            <person name="Fernandez-Pozo N."/>
            <person name="Barry K."/>
            <person name="Chen C."/>
            <person name="Wang M."/>
            <person name="Lipzen A."/>
            <person name="Daum C."/>
            <person name="Saski C.A."/>
            <person name="Payton A.C."/>
            <person name="Mcbreen J.C."/>
            <person name="Conrad R.E."/>
            <person name="Kollar L.M."/>
            <person name="Olsson S."/>
            <person name="Huttunen S."/>
            <person name="Landis J.B."/>
            <person name="Wickett N.J."/>
            <person name="Johnson M.G."/>
            <person name="Rensing S.A."/>
            <person name="Grimwood J."/>
            <person name="Schmutz J."/>
            <person name="Mcdaniel S.F."/>
        </authorList>
    </citation>
    <scope>NUCLEOTIDE SEQUENCE</scope>
    <source>
        <strain evidence="2">R40</strain>
    </source>
</reference>
<sequence>MAAPAPKRMKENNARVQPLLFEALEADLSNYPKWSTDVRAYLSAEDLDATLESATPENLPKSSRWKALILLRRHMDISLQYEYILTDNPYNLWEQLEDRFKKIFFPQAHDDWIHLRVMDFPNFMAFNADLHRIASQLRSCGEKISDERLIEKTLSTFPPASAMLALQFRNVKFKTHSEMMSCLFVTEKHTSPTRDAHTTAAAAQKPYGNPHGKRKHR</sequence>
<dbReference type="Proteomes" id="UP000822688">
    <property type="component" value="Chromosome 9"/>
</dbReference>
<dbReference type="PANTHER" id="PTHR33325:SF11">
    <property type="entry name" value="COLD SHOCK DOMAIN-CONTAINING PROTEIN 4-LIKE"/>
    <property type="match status" value="1"/>
</dbReference>
<keyword evidence="3" id="KW-1185">Reference proteome</keyword>
<dbReference type="AlphaFoldDB" id="A0A8T0GTN3"/>
<protein>
    <submittedName>
        <fullName evidence="2">Uncharacterized protein</fullName>
    </submittedName>
</protein>
<gene>
    <name evidence="2" type="ORF">KC19_9G031100</name>
</gene>
<evidence type="ECO:0000313" key="3">
    <source>
        <dbReference type="Proteomes" id="UP000822688"/>
    </source>
</evidence>
<organism evidence="2 3">
    <name type="scientific">Ceratodon purpureus</name>
    <name type="common">Fire moss</name>
    <name type="synonym">Dicranum purpureum</name>
    <dbReference type="NCBI Taxonomy" id="3225"/>
    <lineage>
        <taxon>Eukaryota</taxon>
        <taxon>Viridiplantae</taxon>
        <taxon>Streptophyta</taxon>
        <taxon>Embryophyta</taxon>
        <taxon>Bryophyta</taxon>
        <taxon>Bryophytina</taxon>
        <taxon>Bryopsida</taxon>
        <taxon>Dicranidae</taxon>
        <taxon>Pseudoditrichales</taxon>
        <taxon>Ditrichaceae</taxon>
        <taxon>Ceratodon</taxon>
    </lineage>
</organism>
<dbReference type="EMBL" id="CM026430">
    <property type="protein sequence ID" value="KAG0561018.1"/>
    <property type="molecule type" value="Genomic_DNA"/>
</dbReference>
<name>A0A8T0GTN3_CERPU</name>